<proteinExistence type="predicted"/>
<dbReference type="EMBL" id="QFXC01000008">
    <property type="protein sequence ID" value="RDH83775.1"/>
    <property type="molecule type" value="Genomic_DNA"/>
</dbReference>
<name>A0A370DFS4_9GAMM</name>
<dbReference type="InterPro" id="IPR050194">
    <property type="entry name" value="Glycosyltransferase_grp1"/>
</dbReference>
<reference evidence="3 4" key="1">
    <citation type="journal article" date="2018" name="ISME J.">
        <title>Endosymbiont genomes yield clues of tubeworm success.</title>
        <authorList>
            <person name="Li Y."/>
            <person name="Liles M.R."/>
            <person name="Halanych K.M."/>
        </authorList>
    </citation>
    <scope>NUCLEOTIDE SEQUENCE [LARGE SCALE GENOMIC DNA]</scope>
    <source>
        <strain evidence="3">A1464</strain>
    </source>
</reference>
<dbReference type="InterPro" id="IPR028098">
    <property type="entry name" value="Glyco_trans_4-like_N"/>
</dbReference>
<dbReference type="SUPFAM" id="SSF53756">
    <property type="entry name" value="UDP-Glycosyltransferase/glycogen phosphorylase"/>
    <property type="match status" value="1"/>
</dbReference>
<protein>
    <recommendedName>
        <fullName evidence="5">Glycosyltransferase WbuB</fullName>
    </recommendedName>
</protein>
<feature type="domain" description="Glycosyl transferase family 1" evidence="1">
    <location>
        <begin position="206"/>
        <end position="369"/>
    </location>
</feature>
<dbReference type="PANTHER" id="PTHR45947:SF3">
    <property type="entry name" value="SULFOQUINOVOSYL TRANSFERASE SQD2"/>
    <property type="match status" value="1"/>
</dbReference>
<keyword evidence="4" id="KW-1185">Reference proteome</keyword>
<dbReference type="InterPro" id="IPR001296">
    <property type="entry name" value="Glyco_trans_1"/>
</dbReference>
<gene>
    <name evidence="3" type="ORF">DIZ80_06455</name>
</gene>
<dbReference type="Proteomes" id="UP000254266">
    <property type="component" value="Unassembled WGS sequence"/>
</dbReference>
<dbReference type="CDD" id="cd03794">
    <property type="entry name" value="GT4_WbuB-like"/>
    <property type="match status" value="1"/>
</dbReference>
<dbReference type="GO" id="GO:0016757">
    <property type="term" value="F:glycosyltransferase activity"/>
    <property type="evidence" value="ECO:0007669"/>
    <property type="project" value="InterPro"/>
</dbReference>
<evidence type="ECO:0008006" key="5">
    <source>
        <dbReference type="Google" id="ProtNLM"/>
    </source>
</evidence>
<dbReference type="Pfam" id="PF13439">
    <property type="entry name" value="Glyco_transf_4"/>
    <property type="match status" value="1"/>
</dbReference>
<dbReference type="AlphaFoldDB" id="A0A370DFS4"/>
<dbReference type="Gene3D" id="3.40.50.2000">
    <property type="entry name" value="Glycogen Phosphorylase B"/>
    <property type="match status" value="2"/>
</dbReference>
<evidence type="ECO:0000313" key="4">
    <source>
        <dbReference type="Proteomes" id="UP000254266"/>
    </source>
</evidence>
<evidence type="ECO:0000259" key="1">
    <source>
        <dbReference type="Pfam" id="PF00534"/>
    </source>
</evidence>
<evidence type="ECO:0000313" key="3">
    <source>
        <dbReference type="EMBL" id="RDH83775.1"/>
    </source>
</evidence>
<accession>A0A370DFS4</accession>
<dbReference type="Pfam" id="PF00534">
    <property type="entry name" value="Glycos_transf_1"/>
    <property type="match status" value="1"/>
</dbReference>
<evidence type="ECO:0000259" key="2">
    <source>
        <dbReference type="Pfam" id="PF13439"/>
    </source>
</evidence>
<sequence>MRILYHHRTQGRGAEGVHIVSIVKALESLGHDVTVLSPAGVNPLKNAGNAPVDKSDVKTSGIDSVWKFISKNLPNFIFEFIEIFYNIPASIRLEKELSNNNYDIIYERYAFYLVAGAIKAKKYKIPFVLEANEVSGIEDRARKQIFKKLCDSFERFLFIRCSSILTVSSFLKQKIIKQGVSTDLVHVVPNAIDVTKFHHNIKNDDLKNKFNIGSSVVIGFAGWFDDWDRLDLLIEVFNGLTKNYPVKLLLIGDGEVLNNVKSKAKEYKIESDIILTGAVDRLDVQRYLSLLDIAIITHSNDFGSPVVMFEFMGLKIPVIAPDLMPILDVLENDKTALIFKALDMKALKLNIIKLLEDKDKRNQISSAAYVKLIDNHTWEKNAQMIISTI</sequence>
<feature type="domain" description="Glycosyltransferase subfamily 4-like N-terminal" evidence="2">
    <location>
        <begin position="16"/>
        <end position="195"/>
    </location>
</feature>
<organism evidence="3 4">
    <name type="scientific">endosymbiont of Galathealinum brachiosum</name>
    <dbReference type="NCBI Taxonomy" id="2200906"/>
    <lineage>
        <taxon>Bacteria</taxon>
        <taxon>Pseudomonadati</taxon>
        <taxon>Pseudomonadota</taxon>
        <taxon>Gammaproteobacteria</taxon>
        <taxon>sulfur-oxidizing symbionts</taxon>
    </lineage>
</organism>
<dbReference type="PANTHER" id="PTHR45947">
    <property type="entry name" value="SULFOQUINOVOSYL TRANSFERASE SQD2"/>
    <property type="match status" value="1"/>
</dbReference>
<comment type="caution">
    <text evidence="3">The sequence shown here is derived from an EMBL/GenBank/DDBJ whole genome shotgun (WGS) entry which is preliminary data.</text>
</comment>